<dbReference type="OrthoDB" id="966513at2759"/>
<evidence type="ECO:0000313" key="2">
    <source>
        <dbReference type="Proteomes" id="UP000631114"/>
    </source>
</evidence>
<dbReference type="Proteomes" id="UP000631114">
    <property type="component" value="Unassembled WGS sequence"/>
</dbReference>
<protein>
    <submittedName>
        <fullName evidence="1">Uncharacterized protein</fullName>
    </submittedName>
</protein>
<sequence>APTVSLLLFSSPLRSVLRYFKFSPPPFQRLLGANPASQLLEKVPPEYSTTLSSLQDKAVPCDFKAIKEVIVHNLGQELLDM</sequence>
<comment type="caution">
    <text evidence="1">The sequence shown here is derived from an EMBL/GenBank/DDBJ whole genome shotgun (WGS) entry which is preliminary data.</text>
</comment>
<gene>
    <name evidence="1" type="ORF">IFM89_002056</name>
</gene>
<proteinExistence type="predicted"/>
<dbReference type="EMBL" id="JADFTS010000004">
    <property type="protein sequence ID" value="KAF9607839.1"/>
    <property type="molecule type" value="Genomic_DNA"/>
</dbReference>
<organism evidence="1 2">
    <name type="scientific">Coptis chinensis</name>
    <dbReference type="NCBI Taxonomy" id="261450"/>
    <lineage>
        <taxon>Eukaryota</taxon>
        <taxon>Viridiplantae</taxon>
        <taxon>Streptophyta</taxon>
        <taxon>Embryophyta</taxon>
        <taxon>Tracheophyta</taxon>
        <taxon>Spermatophyta</taxon>
        <taxon>Magnoliopsida</taxon>
        <taxon>Ranunculales</taxon>
        <taxon>Ranunculaceae</taxon>
        <taxon>Coptidoideae</taxon>
        <taxon>Coptis</taxon>
    </lineage>
</organism>
<accession>A0A835LYI4</accession>
<feature type="non-terminal residue" evidence="1">
    <location>
        <position position="1"/>
    </location>
</feature>
<reference evidence="1 2" key="1">
    <citation type="submission" date="2020-10" db="EMBL/GenBank/DDBJ databases">
        <title>The Coptis chinensis genome and diversification of protoberbering-type alkaloids.</title>
        <authorList>
            <person name="Wang B."/>
            <person name="Shu S."/>
            <person name="Song C."/>
            <person name="Liu Y."/>
        </authorList>
    </citation>
    <scope>NUCLEOTIDE SEQUENCE [LARGE SCALE GENOMIC DNA]</scope>
    <source>
        <strain evidence="1">HL-2020</strain>
        <tissue evidence="1">Leaf</tissue>
    </source>
</reference>
<name>A0A835LYI4_9MAGN</name>
<evidence type="ECO:0000313" key="1">
    <source>
        <dbReference type="EMBL" id="KAF9607839.1"/>
    </source>
</evidence>
<dbReference type="AlphaFoldDB" id="A0A835LYI4"/>
<keyword evidence="2" id="KW-1185">Reference proteome</keyword>